<keyword evidence="7" id="KW-1185">Reference proteome</keyword>
<dbReference type="InterPro" id="IPR002641">
    <property type="entry name" value="PNPLA_dom"/>
</dbReference>
<evidence type="ECO:0000256" key="3">
    <source>
        <dbReference type="ARBA" id="ARBA00023098"/>
    </source>
</evidence>
<keyword evidence="3 4" id="KW-0443">Lipid metabolism</keyword>
<dbReference type="Proteomes" id="UP000295832">
    <property type="component" value="Unassembled WGS sequence"/>
</dbReference>
<dbReference type="GO" id="GO:0016042">
    <property type="term" value="P:lipid catabolic process"/>
    <property type="evidence" value="ECO:0007669"/>
    <property type="project" value="UniProtKB-UniRule"/>
</dbReference>
<feature type="domain" description="PNPLA" evidence="5">
    <location>
        <begin position="58"/>
        <end position="217"/>
    </location>
</feature>
<dbReference type="PANTHER" id="PTHR14226:SF29">
    <property type="entry name" value="NEUROPATHY TARGET ESTERASE SWS"/>
    <property type="match status" value="1"/>
</dbReference>
<feature type="short sequence motif" description="GXGXXG" evidence="4">
    <location>
        <begin position="62"/>
        <end position="67"/>
    </location>
</feature>
<keyword evidence="1 4" id="KW-0378">Hydrolase</keyword>
<dbReference type="Gene3D" id="3.40.1090.10">
    <property type="entry name" value="Cytosolic phospholipase A2 catalytic domain"/>
    <property type="match status" value="1"/>
</dbReference>
<feature type="short sequence motif" description="GXSXG" evidence="4">
    <location>
        <begin position="89"/>
        <end position="93"/>
    </location>
</feature>
<accession>A0A4R8GZ86</accession>
<comment type="caution">
    <text evidence="4">Lacks conserved residue(s) required for the propagation of feature annotation.</text>
</comment>
<dbReference type="PANTHER" id="PTHR14226">
    <property type="entry name" value="NEUROPATHY TARGET ESTERASE/SWISS CHEESE D.MELANOGASTER"/>
    <property type="match status" value="1"/>
</dbReference>
<reference evidence="6 7" key="1">
    <citation type="submission" date="2019-03" db="EMBL/GenBank/DDBJ databases">
        <title>Subsurface microbial communities from deep shales in Ohio and West Virginia, USA.</title>
        <authorList>
            <person name="Wrighton K."/>
        </authorList>
    </citation>
    <scope>NUCLEOTIDE SEQUENCE [LARGE SCALE GENOMIC DNA]</scope>
    <source>
        <strain evidence="6 7">MSL 6dP</strain>
    </source>
</reference>
<dbReference type="InterPro" id="IPR050301">
    <property type="entry name" value="NTE"/>
</dbReference>
<dbReference type="AlphaFoldDB" id="A0A4R8GZ86"/>
<evidence type="ECO:0000256" key="4">
    <source>
        <dbReference type="PROSITE-ProRule" id="PRU01161"/>
    </source>
</evidence>
<feature type="active site" description="Nucleophile" evidence="4">
    <location>
        <position position="91"/>
    </location>
</feature>
<dbReference type="GO" id="GO:0016787">
    <property type="term" value="F:hydrolase activity"/>
    <property type="evidence" value="ECO:0007669"/>
    <property type="project" value="UniProtKB-UniRule"/>
</dbReference>
<evidence type="ECO:0000256" key="2">
    <source>
        <dbReference type="ARBA" id="ARBA00022963"/>
    </source>
</evidence>
<organism evidence="6 7">
    <name type="scientific">Orenia marismortui</name>
    <dbReference type="NCBI Taxonomy" id="46469"/>
    <lineage>
        <taxon>Bacteria</taxon>
        <taxon>Bacillati</taxon>
        <taxon>Bacillota</taxon>
        <taxon>Clostridia</taxon>
        <taxon>Halanaerobiales</taxon>
        <taxon>Halobacteroidaceae</taxon>
        <taxon>Orenia</taxon>
    </lineage>
</organism>
<sequence length="612" mass="70126">MKKVKALIMINLLFLSFYLYSLPAYSNPLITQVRKDGEIYLVEDYYRFKNIEGSTVGLALTGGGAKGLFNIGVIKALEEEKIPIDVIVGTSMGSIIATMYGSGLSIEQIEDIVTQAPFSKMFDFNLASNESILNTAKVNKFVEKVVNSKRLDQFPIPTALLSIELTSGNKYLTTTGRISKVLQGSYAIPYYFPIQRVKGKVFADPGIVENSPAKAATVLDADFVIATTYKGEISDNNYDTPGEIAARYMKLVQESNTYKILSKYSDIAIESDVVDYSFMDFSKADKLIDIGYRTTKRMIPEIKEKLEAKNIKLRNYKKREKLDLNQEIKDLKYDRMLIEELSYNPICYYGQDYSFFKHDLIRSSLYKFQYGMNLDKNHFNLTVLSTAEDNKDDVELKLRFRKLSKDIDLITKYKLNEDKDDDFMAGLRYYGDDYILGIGRGIINDQNFNYLKSKYKLGISSFLLEGESDILYPFKDEELKILISQTGEYKLNDNWILQPKLVFNNTNIMESPIIYRGESPNDFVKLQLSLNFTYNHTFINIIDFMRIFRLTDIQAYLFSDYQKDDSSSIALGIGSKADFKLLGLKPLDLEVYGGYDKEVKDIKFGMNICYDF</sequence>
<evidence type="ECO:0000313" key="7">
    <source>
        <dbReference type="Proteomes" id="UP000295832"/>
    </source>
</evidence>
<feature type="active site" description="Proton acceptor" evidence="4">
    <location>
        <position position="204"/>
    </location>
</feature>
<proteinExistence type="predicted"/>
<comment type="caution">
    <text evidence="6">The sequence shown here is derived from an EMBL/GenBank/DDBJ whole genome shotgun (WGS) entry which is preliminary data.</text>
</comment>
<keyword evidence="2 4" id="KW-0442">Lipid degradation</keyword>
<gene>
    <name evidence="6" type="ORF">C7959_10971</name>
</gene>
<dbReference type="EMBL" id="SOEG01000009">
    <property type="protein sequence ID" value="TDX51947.1"/>
    <property type="molecule type" value="Genomic_DNA"/>
</dbReference>
<evidence type="ECO:0000259" key="5">
    <source>
        <dbReference type="PROSITE" id="PS51635"/>
    </source>
</evidence>
<evidence type="ECO:0000313" key="6">
    <source>
        <dbReference type="EMBL" id="TDX51947.1"/>
    </source>
</evidence>
<evidence type="ECO:0000256" key="1">
    <source>
        <dbReference type="ARBA" id="ARBA00022801"/>
    </source>
</evidence>
<protein>
    <submittedName>
        <fullName evidence="6">NTE family protein</fullName>
    </submittedName>
</protein>
<dbReference type="SUPFAM" id="SSF52151">
    <property type="entry name" value="FabD/lysophospholipase-like"/>
    <property type="match status" value="1"/>
</dbReference>
<dbReference type="PROSITE" id="PS51635">
    <property type="entry name" value="PNPLA"/>
    <property type="match status" value="1"/>
</dbReference>
<dbReference type="Pfam" id="PF01734">
    <property type="entry name" value="Patatin"/>
    <property type="match status" value="1"/>
</dbReference>
<name>A0A4R8GZ86_9FIRM</name>
<dbReference type="RefSeq" id="WP_134116207.1">
    <property type="nucleotide sequence ID" value="NZ_SOEG01000009.1"/>
</dbReference>
<dbReference type="InterPro" id="IPR016035">
    <property type="entry name" value="Acyl_Trfase/lysoPLipase"/>
</dbReference>
<dbReference type="STRING" id="926561.GCA_000379025_02960"/>